<dbReference type="AlphaFoldDB" id="A0A9N8VC44"/>
<protein>
    <submittedName>
        <fullName evidence="1">6249_t:CDS:1</fullName>
    </submittedName>
</protein>
<gene>
    <name evidence="1" type="ORF">CPELLU_LOCUS115</name>
</gene>
<sequence>TESVQANFEANFGHMLVDVLRLLCHELEIAESDSKQDLVNVWLVRGASAPMFGSVGSLLFEPVVGSTSSIGDVRPGEKRFL</sequence>
<evidence type="ECO:0000313" key="2">
    <source>
        <dbReference type="Proteomes" id="UP000789759"/>
    </source>
</evidence>
<dbReference type="OrthoDB" id="2445199at2759"/>
<feature type="non-terminal residue" evidence="1">
    <location>
        <position position="81"/>
    </location>
</feature>
<dbReference type="EMBL" id="CAJVQA010000022">
    <property type="protein sequence ID" value="CAG8450465.1"/>
    <property type="molecule type" value="Genomic_DNA"/>
</dbReference>
<keyword evidence="2" id="KW-1185">Reference proteome</keyword>
<evidence type="ECO:0000313" key="1">
    <source>
        <dbReference type="EMBL" id="CAG8450465.1"/>
    </source>
</evidence>
<comment type="caution">
    <text evidence="1">The sequence shown here is derived from an EMBL/GenBank/DDBJ whole genome shotgun (WGS) entry which is preliminary data.</text>
</comment>
<dbReference type="Proteomes" id="UP000789759">
    <property type="component" value="Unassembled WGS sequence"/>
</dbReference>
<name>A0A9N8VC44_9GLOM</name>
<proteinExistence type="predicted"/>
<organism evidence="1 2">
    <name type="scientific">Cetraspora pellucida</name>
    <dbReference type="NCBI Taxonomy" id="1433469"/>
    <lineage>
        <taxon>Eukaryota</taxon>
        <taxon>Fungi</taxon>
        <taxon>Fungi incertae sedis</taxon>
        <taxon>Mucoromycota</taxon>
        <taxon>Glomeromycotina</taxon>
        <taxon>Glomeromycetes</taxon>
        <taxon>Diversisporales</taxon>
        <taxon>Gigasporaceae</taxon>
        <taxon>Cetraspora</taxon>
    </lineage>
</organism>
<reference evidence="1" key="1">
    <citation type="submission" date="2021-06" db="EMBL/GenBank/DDBJ databases">
        <authorList>
            <person name="Kallberg Y."/>
            <person name="Tangrot J."/>
            <person name="Rosling A."/>
        </authorList>
    </citation>
    <scope>NUCLEOTIDE SEQUENCE</scope>
    <source>
        <strain evidence="1">FL966</strain>
    </source>
</reference>
<accession>A0A9N8VC44</accession>